<dbReference type="CDD" id="cd06558">
    <property type="entry name" value="crotonase-like"/>
    <property type="match status" value="1"/>
</dbReference>
<dbReference type="Proteomes" id="UP001066327">
    <property type="component" value="Unassembled WGS sequence"/>
</dbReference>
<gene>
    <name evidence="2" type="ORF">O4328_21870</name>
    <name evidence="3" type="ORF">Q5707_22810</name>
</gene>
<dbReference type="SUPFAM" id="SSF52096">
    <property type="entry name" value="ClpP/crotonase"/>
    <property type="match status" value="1"/>
</dbReference>
<dbReference type="EMBL" id="CP130953">
    <property type="protein sequence ID" value="WLF44756.1"/>
    <property type="molecule type" value="Genomic_DNA"/>
</dbReference>
<dbReference type="InterPro" id="IPR001753">
    <property type="entry name" value="Enoyl-CoA_hydra/iso"/>
</dbReference>
<reference evidence="2" key="1">
    <citation type="submission" date="2022-12" db="EMBL/GenBank/DDBJ databases">
        <authorList>
            <person name="Krivoruchko A.V."/>
            <person name="Elkin A."/>
        </authorList>
    </citation>
    <scope>NUCLEOTIDE SEQUENCE</scope>
    <source>
        <strain evidence="2">IEGM 249</strain>
    </source>
</reference>
<dbReference type="PANTHER" id="PTHR43684:SF4">
    <property type="entry name" value="ENOYL-COA HYDRATASE_ISOMERASE FAMILY PROTEIN (AFU_ORTHOLOGUE AFUA_1G01890)"/>
    <property type="match status" value="1"/>
</dbReference>
<dbReference type="InterPro" id="IPR014748">
    <property type="entry name" value="Enoyl-CoA_hydra_C"/>
</dbReference>
<dbReference type="InterPro" id="IPR051053">
    <property type="entry name" value="ECH/Chromodomain_protein"/>
</dbReference>
<dbReference type="Pfam" id="PF00378">
    <property type="entry name" value="ECH_1"/>
    <property type="match status" value="2"/>
</dbReference>
<evidence type="ECO:0000256" key="1">
    <source>
        <dbReference type="ARBA" id="ARBA00005254"/>
    </source>
</evidence>
<comment type="similarity">
    <text evidence="1">Belongs to the enoyl-CoA hydratase/isomerase family.</text>
</comment>
<reference evidence="3" key="2">
    <citation type="submission" date="2023-07" db="EMBL/GenBank/DDBJ databases">
        <title>Genomic analysis of Rhodococcus opacus VOC-14 with glycol ethers degradation activity.</title>
        <authorList>
            <person name="Narkevich D.A."/>
            <person name="Hlushen A.M."/>
            <person name="Akhremchuk A.E."/>
            <person name="Sikolenko M.A."/>
            <person name="Valentovich L.N."/>
        </authorList>
    </citation>
    <scope>NUCLEOTIDE SEQUENCE</scope>
    <source>
        <strain evidence="3">VOC-14</strain>
    </source>
</reference>
<keyword evidence="4" id="KW-1185">Reference proteome</keyword>
<dbReference type="RefSeq" id="WP_120660838.1">
    <property type="nucleotide sequence ID" value="NZ_CP082160.1"/>
</dbReference>
<dbReference type="Gene3D" id="3.90.226.10">
    <property type="entry name" value="2-enoyl-CoA Hydratase, Chain A, domain 1"/>
    <property type="match status" value="1"/>
</dbReference>
<sequence length="290" mass="31405">MTDTLKNVDAESTDGPNVLTERVRNTLMVTLHRPDRGNSVHGALFRDVVNAFEAAHADENVRAIATIGAGSTFCVGADRDVFASLAQAGGIDLNEVGFQGALGGDWGMPPQSREQRRADTLGVGRWVQRMMDIGTPSIAGINGGAAGGGLAFALMHDFRIASTRARLVPAFIPLGVSPEMGLSYILPRLVGYSKAFELLTRLAPIEADEALELGLVNQVVEPSELRDAVLARADEIAKLPPVAVSMVKRLLRQSLESTLDVQLEREWHNQTRLFGFSDMGPRVRAYLQQF</sequence>
<dbReference type="Proteomes" id="UP001231166">
    <property type="component" value="Chromosome"/>
</dbReference>
<protein>
    <submittedName>
        <fullName evidence="3">Enoyl-CoA hydratase/isomerase family protein</fullName>
    </submittedName>
</protein>
<dbReference type="InterPro" id="IPR029045">
    <property type="entry name" value="ClpP/crotonase-like_dom_sf"/>
</dbReference>
<evidence type="ECO:0000313" key="3">
    <source>
        <dbReference type="EMBL" id="WLF44756.1"/>
    </source>
</evidence>
<dbReference type="PANTHER" id="PTHR43684">
    <property type="match status" value="1"/>
</dbReference>
<evidence type="ECO:0000313" key="4">
    <source>
        <dbReference type="Proteomes" id="UP001066327"/>
    </source>
</evidence>
<dbReference type="AlphaFoldDB" id="A0AAX3Y6P3"/>
<organism evidence="3 5">
    <name type="scientific">Rhodococcus opacus</name>
    <name type="common">Nocardia opaca</name>
    <dbReference type="NCBI Taxonomy" id="37919"/>
    <lineage>
        <taxon>Bacteria</taxon>
        <taxon>Bacillati</taxon>
        <taxon>Actinomycetota</taxon>
        <taxon>Actinomycetes</taxon>
        <taxon>Mycobacteriales</taxon>
        <taxon>Nocardiaceae</taxon>
        <taxon>Rhodococcus</taxon>
    </lineage>
</organism>
<evidence type="ECO:0000313" key="2">
    <source>
        <dbReference type="EMBL" id="MCZ4586299.1"/>
    </source>
</evidence>
<name>A0AAX3Y6P3_RHOOP</name>
<dbReference type="Gene3D" id="1.10.12.10">
    <property type="entry name" value="Lyase 2-enoyl-coa Hydratase, Chain A, domain 2"/>
    <property type="match status" value="1"/>
</dbReference>
<proteinExistence type="inferred from homology"/>
<dbReference type="GO" id="GO:0003824">
    <property type="term" value="F:catalytic activity"/>
    <property type="evidence" value="ECO:0007669"/>
    <property type="project" value="UniProtKB-ARBA"/>
</dbReference>
<dbReference type="EMBL" id="JAPWIS010000011">
    <property type="protein sequence ID" value="MCZ4586299.1"/>
    <property type="molecule type" value="Genomic_DNA"/>
</dbReference>
<evidence type="ECO:0000313" key="5">
    <source>
        <dbReference type="Proteomes" id="UP001231166"/>
    </source>
</evidence>
<accession>A0AAX3Y6P3</accession>